<dbReference type="InterPro" id="IPR015424">
    <property type="entry name" value="PyrdxlP-dep_Trfase"/>
</dbReference>
<dbReference type="Pfam" id="PF01276">
    <property type="entry name" value="OKR_DC_1"/>
    <property type="match status" value="1"/>
</dbReference>
<dbReference type="FunFam" id="3.40.640.10:FF:000008">
    <property type="entry name" value="Lysine decarboxylase, inducible"/>
    <property type="match status" value="1"/>
</dbReference>
<evidence type="ECO:0000256" key="1">
    <source>
        <dbReference type="ARBA" id="ARBA00010671"/>
    </source>
</evidence>
<dbReference type="GO" id="GO:0008923">
    <property type="term" value="F:lysine decarboxylase activity"/>
    <property type="evidence" value="ECO:0007669"/>
    <property type="project" value="UniProtKB-EC"/>
</dbReference>
<keyword evidence="4 7" id="KW-0456">Lyase</keyword>
<dbReference type="Gene3D" id="3.40.640.10">
    <property type="entry name" value="Type I PLP-dependent aspartate aminotransferase-like (Major domain)"/>
    <property type="match status" value="1"/>
</dbReference>
<dbReference type="EMBL" id="LN614827">
    <property type="protein sequence ID" value="CEG55727.1"/>
    <property type="molecule type" value="Genomic_DNA"/>
</dbReference>
<evidence type="ECO:0000313" key="7">
    <source>
        <dbReference type="EMBL" id="CEG55727.1"/>
    </source>
</evidence>
<dbReference type="GO" id="GO:0008792">
    <property type="term" value="F:arginine decarboxylase activity"/>
    <property type="evidence" value="ECO:0007669"/>
    <property type="project" value="TreeGrafter"/>
</dbReference>
<dbReference type="SUPFAM" id="SSF55904">
    <property type="entry name" value="Ornithine decarboxylase C-terminal domain"/>
    <property type="match status" value="1"/>
</dbReference>
<dbReference type="Pfam" id="PF03711">
    <property type="entry name" value="OKR_DC_1_C"/>
    <property type="match status" value="1"/>
</dbReference>
<evidence type="ECO:0000256" key="2">
    <source>
        <dbReference type="ARBA" id="ARBA00022793"/>
    </source>
</evidence>
<reference evidence="8" key="1">
    <citation type="submission" date="2014-09" db="EMBL/GenBank/DDBJ databases">
        <authorList>
            <person name="Gomez-Valero L."/>
        </authorList>
    </citation>
    <scope>NUCLEOTIDE SEQUENCE [LARGE SCALE GENOMIC DNA]</scope>
    <source>
        <strain evidence="8">ATCC700992</strain>
    </source>
</reference>
<sequence>MNDILIVYAKKIQDYKKHFVSLLEDCLIQKDYELTVCTSLRDAYEVSSLNPRIVAILYDWDDFGFSELHHFADHNKLLPIFAIANKHTSVDIELRDFDLTLDFLQYDASLLKESFKRILLAIEKYRQAILPPFTKALMSYLDELNYSFCTPGHLGGTAFQRTPIGATFYDFFGKNIFSADLSISIEELGSLLNHSGPQGEAEEFIAHVFGSDRSLIVTNGTSTSNKIVGMYSATSGDTVIVDRNCHKSIAQFLMMVDVIPIYLKPMRNTYGILGGIPESEYTEEAIRDKIAEHPDAKTWPVYAVITNSTYDGILYQVEKIQNQLKIPHLHFDSAWIPYTKFHPIYAKKFGLSLTPDKEQVIFETQSTHKLLAAFSQSAMIHIKGHFDEDILNANYMMHTSTSPFYPIIASCEVSAAMMAGNTGYYLINDAIELALDFRKEIIRLKKQSSDWFFDVWQPAQIKHAECFPLKFDETWHGFHHVSNDYLFLDPIKVTILLPGIKNDTLDDWGIPASIVEQYLESHGIVVEKTGPYSMLFLFSLGITRAKSMALLAALNKFKQLYDENASVKTLLPKLYQEHPEFYERMSIQTLTQKMHDLIKKHNLPSMMYHAFDSLPQVIMTPHRAYQKLIRKEIKLVPLEQLKGEVCAAMVLPYPPGIPLIMPGEQITDACHPILDFLLMLDDIGQALPGFSTEIHGVITGKDGKRYVQVIDGLYSS</sequence>
<dbReference type="Pfam" id="PF03709">
    <property type="entry name" value="OKR_DC_1_N"/>
    <property type="match status" value="1"/>
</dbReference>
<dbReference type="InterPro" id="IPR011193">
    <property type="entry name" value="Orn/lys/arg_de-COase"/>
</dbReference>
<evidence type="ECO:0000256" key="3">
    <source>
        <dbReference type="ARBA" id="ARBA00022898"/>
    </source>
</evidence>
<dbReference type="InterPro" id="IPR015422">
    <property type="entry name" value="PyrdxlP-dep_Trfase_small"/>
</dbReference>
<dbReference type="EC" id="4.1.1.18" evidence="7"/>
<dbReference type="KEGG" id="lfa:LFA_0253"/>
<dbReference type="OrthoDB" id="9761189at2"/>
<gene>
    <name evidence="7" type="primary">ldcC</name>
    <name evidence="7" type="ORF">LFA_0253</name>
</gene>
<dbReference type="PANTHER" id="PTHR45229">
    <property type="entry name" value="CONSTITUTIVE ORNITHINE DECARBOXYLASE"/>
    <property type="match status" value="1"/>
</dbReference>
<dbReference type="Proteomes" id="UP000032430">
    <property type="component" value="Chromosome I"/>
</dbReference>
<feature type="modified residue" description="N6-(pyridoxal phosphate)lysine" evidence="5">
    <location>
        <position position="369"/>
    </location>
</feature>
<dbReference type="InterPro" id="IPR008286">
    <property type="entry name" value="Prn/Lys/Arg_de-COase_C"/>
</dbReference>
<dbReference type="InterPro" id="IPR015421">
    <property type="entry name" value="PyrdxlP-dep_Trfase_major"/>
</dbReference>
<dbReference type="GO" id="GO:0006527">
    <property type="term" value="P:L-arginine catabolic process"/>
    <property type="evidence" value="ECO:0007669"/>
    <property type="project" value="TreeGrafter"/>
</dbReference>
<name>A0A098FZR5_9GAMM</name>
<dbReference type="PANTHER" id="PTHR45229:SF3">
    <property type="entry name" value="BIODEGRADATIVE ARGININE DECARBOXYLASE"/>
    <property type="match status" value="1"/>
</dbReference>
<protein>
    <submittedName>
        <fullName evidence="7">Lysine decarboxylase, constitutive</fullName>
        <ecNumber evidence="7">4.1.1.18</ecNumber>
    </submittedName>
</protein>
<evidence type="ECO:0000256" key="5">
    <source>
        <dbReference type="PIRSR" id="PIRSR009393-1"/>
    </source>
</evidence>
<dbReference type="SUPFAM" id="SSF53383">
    <property type="entry name" value="PLP-dependent transferases"/>
    <property type="match status" value="1"/>
</dbReference>
<accession>A0A098FZR5</accession>
<dbReference type="Gene3D" id="3.90.100.10">
    <property type="entry name" value="Orn/Lys/Arg decarboxylase, C-terminal domain"/>
    <property type="match status" value="1"/>
</dbReference>
<keyword evidence="8" id="KW-1185">Reference proteome</keyword>
<evidence type="ECO:0000313" key="8">
    <source>
        <dbReference type="Proteomes" id="UP000032430"/>
    </source>
</evidence>
<dbReference type="InterPro" id="IPR000310">
    <property type="entry name" value="Orn/Lys/Arg_deCO2ase_major_dom"/>
</dbReference>
<dbReference type="Gene3D" id="3.90.1150.10">
    <property type="entry name" value="Aspartate Aminotransferase, domain 1"/>
    <property type="match status" value="1"/>
</dbReference>
<feature type="domain" description="Orn/Lys/Arg decarboxylases family 1 pyridoxal-P attachment site" evidence="6">
    <location>
        <begin position="364"/>
        <end position="378"/>
    </location>
</feature>
<dbReference type="Gene3D" id="3.40.50.2300">
    <property type="match status" value="1"/>
</dbReference>
<dbReference type="NCBIfam" id="NF011928">
    <property type="entry name" value="PRK15399.1"/>
    <property type="match status" value="1"/>
</dbReference>
<dbReference type="AlphaFoldDB" id="A0A098FZR5"/>
<dbReference type="InterPro" id="IPR036633">
    <property type="entry name" value="Prn/Lys/Arg_de-COase_C_sf"/>
</dbReference>
<dbReference type="PIRSF" id="PIRSF009393">
    <property type="entry name" value="Orn_decarb"/>
    <property type="match status" value="1"/>
</dbReference>
<dbReference type="STRING" id="1212491.LFA_0253"/>
<evidence type="ECO:0000259" key="6">
    <source>
        <dbReference type="PROSITE" id="PS00703"/>
    </source>
</evidence>
<evidence type="ECO:0000256" key="4">
    <source>
        <dbReference type="ARBA" id="ARBA00023239"/>
    </source>
</evidence>
<dbReference type="RefSeq" id="WP_045094554.1">
    <property type="nucleotide sequence ID" value="NZ_LN614827.1"/>
</dbReference>
<comment type="similarity">
    <text evidence="1">Belongs to the Orn/Lys/Arg decarboxylase class-I family.</text>
</comment>
<dbReference type="PROSITE" id="PS00703">
    <property type="entry name" value="OKR_DC_1"/>
    <property type="match status" value="1"/>
</dbReference>
<dbReference type="GO" id="GO:0005829">
    <property type="term" value="C:cytosol"/>
    <property type="evidence" value="ECO:0007669"/>
    <property type="project" value="TreeGrafter"/>
</dbReference>
<proteinExistence type="inferred from homology"/>
<dbReference type="GO" id="GO:0030170">
    <property type="term" value="F:pyridoxal phosphate binding"/>
    <property type="evidence" value="ECO:0007669"/>
    <property type="project" value="TreeGrafter"/>
</dbReference>
<dbReference type="InterPro" id="IPR005308">
    <property type="entry name" value="OKR_de-COase_N"/>
</dbReference>
<keyword evidence="3 5" id="KW-0663">Pyridoxal phosphate</keyword>
<keyword evidence="2" id="KW-0210">Decarboxylase</keyword>
<organism evidence="7 8">
    <name type="scientific">Legionella fallonii LLAP-10</name>
    <dbReference type="NCBI Taxonomy" id="1212491"/>
    <lineage>
        <taxon>Bacteria</taxon>
        <taxon>Pseudomonadati</taxon>
        <taxon>Pseudomonadota</taxon>
        <taxon>Gammaproteobacteria</taxon>
        <taxon>Legionellales</taxon>
        <taxon>Legionellaceae</taxon>
        <taxon>Legionella</taxon>
    </lineage>
</organism>
<dbReference type="HOGENOM" id="CLU_014292_3_0_6"/>